<evidence type="ECO:0000313" key="2">
    <source>
        <dbReference type="Proteomes" id="UP000199321"/>
    </source>
</evidence>
<organism evidence="1 2">
    <name type="scientific">Ulvibacter litoralis</name>
    <dbReference type="NCBI Taxonomy" id="227084"/>
    <lineage>
        <taxon>Bacteria</taxon>
        <taxon>Pseudomonadati</taxon>
        <taxon>Bacteroidota</taxon>
        <taxon>Flavobacteriia</taxon>
        <taxon>Flavobacteriales</taxon>
        <taxon>Flavobacteriaceae</taxon>
        <taxon>Ulvibacter</taxon>
    </lineage>
</organism>
<dbReference type="PROSITE" id="PS51257">
    <property type="entry name" value="PROKAR_LIPOPROTEIN"/>
    <property type="match status" value="1"/>
</dbReference>
<dbReference type="STRING" id="227084.SAMN05421855_101450"/>
<reference evidence="1 2" key="1">
    <citation type="submission" date="2016-10" db="EMBL/GenBank/DDBJ databases">
        <authorList>
            <person name="de Groot N.N."/>
        </authorList>
    </citation>
    <scope>NUCLEOTIDE SEQUENCE [LARGE SCALE GENOMIC DNA]</scope>
    <source>
        <strain evidence="1 2">DSM 16195</strain>
    </source>
</reference>
<gene>
    <name evidence="1" type="ORF">SAMN05421855_101450</name>
</gene>
<proteinExistence type="predicted"/>
<name>A0A1G7CNG8_9FLAO</name>
<protein>
    <recommendedName>
        <fullName evidence="3">TonB protein C-terminal</fullName>
    </recommendedName>
</protein>
<sequence length="160" mass="18480">MKYIQIIILLVVTTSCQFFETEKVSTETFYEEELKTIDWKEVDQYPVFSECESTTEKNSQKGCFERTLSDHLRQSFRKHNAIALHDLNDTVRLAFSINNKGKLMVTNIVMPPSIETEFPLLQDWLLEGIDTLYPVAPAYKRGIPVATQFTLPIVIKTEDL</sequence>
<dbReference type="EMBL" id="FNBA01000001">
    <property type="protein sequence ID" value="SDE40216.1"/>
    <property type="molecule type" value="Genomic_DNA"/>
</dbReference>
<dbReference type="AlphaFoldDB" id="A0A1G7CNG8"/>
<dbReference type="Proteomes" id="UP000199321">
    <property type="component" value="Unassembled WGS sequence"/>
</dbReference>
<dbReference type="RefSeq" id="WP_093139922.1">
    <property type="nucleotide sequence ID" value="NZ_BMWO01000001.1"/>
</dbReference>
<evidence type="ECO:0008006" key="3">
    <source>
        <dbReference type="Google" id="ProtNLM"/>
    </source>
</evidence>
<evidence type="ECO:0000313" key="1">
    <source>
        <dbReference type="EMBL" id="SDE40216.1"/>
    </source>
</evidence>
<accession>A0A1G7CNG8</accession>
<dbReference type="OrthoDB" id="1191002at2"/>
<keyword evidence="2" id="KW-1185">Reference proteome</keyword>